<evidence type="ECO:0000256" key="2">
    <source>
        <dbReference type="ARBA" id="ARBA00006824"/>
    </source>
</evidence>
<evidence type="ECO:0000256" key="6">
    <source>
        <dbReference type="RuleBase" id="RU363053"/>
    </source>
</evidence>
<dbReference type="PANTHER" id="PTHR11266">
    <property type="entry name" value="PEROXISOMAL MEMBRANE PROTEIN 2, PXMP2 MPV17"/>
    <property type="match status" value="1"/>
</dbReference>
<comment type="similarity">
    <text evidence="2 6">Belongs to the peroxisomal membrane protein PXMP2/4 family.</text>
</comment>
<feature type="compositionally biased region" description="Polar residues" evidence="7">
    <location>
        <begin position="255"/>
        <end position="264"/>
    </location>
</feature>
<evidence type="ECO:0000256" key="3">
    <source>
        <dbReference type="ARBA" id="ARBA00022692"/>
    </source>
</evidence>
<feature type="chain" id="PRO_5044291740" evidence="8">
    <location>
        <begin position="21"/>
        <end position="264"/>
    </location>
</feature>
<reference evidence="10" key="1">
    <citation type="journal article" date="2013" name="Nature">
        <title>Pan genome of the phytoplankton Emiliania underpins its global distribution.</title>
        <authorList>
            <person name="Read B.A."/>
            <person name="Kegel J."/>
            <person name="Klute M.J."/>
            <person name="Kuo A."/>
            <person name="Lefebvre S.C."/>
            <person name="Maumus F."/>
            <person name="Mayer C."/>
            <person name="Miller J."/>
            <person name="Monier A."/>
            <person name="Salamov A."/>
            <person name="Young J."/>
            <person name="Aguilar M."/>
            <person name="Claverie J.M."/>
            <person name="Frickenhaus S."/>
            <person name="Gonzalez K."/>
            <person name="Herman E.K."/>
            <person name="Lin Y.C."/>
            <person name="Napier J."/>
            <person name="Ogata H."/>
            <person name="Sarno A.F."/>
            <person name="Shmutz J."/>
            <person name="Schroeder D."/>
            <person name="de Vargas C."/>
            <person name="Verret F."/>
            <person name="von Dassow P."/>
            <person name="Valentin K."/>
            <person name="Van de Peer Y."/>
            <person name="Wheeler G."/>
            <person name="Dacks J.B."/>
            <person name="Delwiche C.F."/>
            <person name="Dyhrman S.T."/>
            <person name="Glockner G."/>
            <person name="John U."/>
            <person name="Richards T."/>
            <person name="Worden A.Z."/>
            <person name="Zhang X."/>
            <person name="Grigoriev I.V."/>
            <person name="Allen A.E."/>
            <person name="Bidle K."/>
            <person name="Borodovsky M."/>
            <person name="Bowler C."/>
            <person name="Brownlee C."/>
            <person name="Cock J.M."/>
            <person name="Elias M."/>
            <person name="Gladyshev V.N."/>
            <person name="Groth M."/>
            <person name="Guda C."/>
            <person name="Hadaegh A."/>
            <person name="Iglesias-Rodriguez M.D."/>
            <person name="Jenkins J."/>
            <person name="Jones B.M."/>
            <person name="Lawson T."/>
            <person name="Leese F."/>
            <person name="Lindquist E."/>
            <person name="Lobanov A."/>
            <person name="Lomsadze A."/>
            <person name="Malik S.B."/>
            <person name="Marsh M.E."/>
            <person name="Mackinder L."/>
            <person name="Mock T."/>
            <person name="Mueller-Roeber B."/>
            <person name="Pagarete A."/>
            <person name="Parker M."/>
            <person name="Probert I."/>
            <person name="Quesneville H."/>
            <person name="Raines C."/>
            <person name="Rensing S.A."/>
            <person name="Riano-Pachon D.M."/>
            <person name="Richier S."/>
            <person name="Rokitta S."/>
            <person name="Shiraiwa Y."/>
            <person name="Soanes D.M."/>
            <person name="van der Giezen M."/>
            <person name="Wahlund T.M."/>
            <person name="Williams B."/>
            <person name="Wilson W."/>
            <person name="Wolfe G."/>
            <person name="Wurch L.L."/>
        </authorList>
    </citation>
    <scope>NUCLEOTIDE SEQUENCE</scope>
</reference>
<evidence type="ECO:0000313" key="9">
    <source>
        <dbReference type="EnsemblProtists" id="EOD32821"/>
    </source>
</evidence>
<accession>A0A0D3KAN6</accession>
<evidence type="ECO:0000256" key="8">
    <source>
        <dbReference type="SAM" id="SignalP"/>
    </source>
</evidence>
<reference evidence="9" key="2">
    <citation type="submission" date="2024-10" db="UniProtKB">
        <authorList>
            <consortium name="EnsemblProtists"/>
        </authorList>
    </citation>
    <scope>IDENTIFICATION</scope>
</reference>
<evidence type="ECO:0000256" key="5">
    <source>
        <dbReference type="ARBA" id="ARBA00023136"/>
    </source>
</evidence>
<name>A0A0D3KAN6_EMIH1</name>
<evidence type="ECO:0000256" key="4">
    <source>
        <dbReference type="ARBA" id="ARBA00022989"/>
    </source>
</evidence>
<feature type="region of interest" description="Disordered" evidence="7">
    <location>
        <begin position="242"/>
        <end position="264"/>
    </location>
</feature>
<dbReference type="GeneID" id="17278094"/>
<dbReference type="PANTHER" id="PTHR11266:SF121">
    <property type="entry name" value="OS09G0315000 PROTEIN"/>
    <property type="match status" value="1"/>
</dbReference>
<keyword evidence="5" id="KW-0472">Membrane</keyword>
<comment type="subcellular location">
    <subcellularLocation>
        <location evidence="1">Membrane</location>
        <topology evidence="1">Multi-pass membrane protein</topology>
    </subcellularLocation>
</comment>
<evidence type="ECO:0000313" key="10">
    <source>
        <dbReference type="Proteomes" id="UP000013827"/>
    </source>
</evidence>
<dbReference type="GO" id="GO:0016020">
    <property type="term" value="C:membrane"/>
    <property type="evidence" value="ECO:0007669"/>
    <property type="project" value="UniProtKB-SubCell"/>
</dbReference>
<dbReference type="KEGG" id="ehx:EMIHUDRAFT_441764"/>
<keyword evidence="10" id="KW-1185">Reference proteome</keyword>
<evidence type="ECO:0000256" key="7">
    <source>
        <dbReference type="SAM" id="MobiDB-lite"/>
    </source>
</evidence>
<dbReference type="RefSeq" id="XP_005785250.1">
    <property type="nucleotide sequence ID" value="XM_005785193.1"/>
</dbReference>
<evidence type="ECO:0000256" key="1">
    <source>
        <dbReference type="ARBA" id="ARBA00004141"/>
    </source>
</evidence>
<feature type="signal peptide" evidence="8">
    <location>
        <begin position="1"/>
        <end position="20"/>
    </location>
</feature>
<dbReference type="AlphaFoldDB" id="A0A0D3KAN6"/>
<dbReference type="InterPro" id="IPR007248">
    <property type="entry name" value="Mpv17_PMP22"/>
</dbReference>
<dbReference type="Proteomes" id="UP000013827">
    <property type="component" value="Unassembled WGS sequence"/>
</dbReference>
<keyword evidence="4" id="KW-1133">Transmembrane helix</keyword>
<dbReference type="HOGENOM" id="CLU_1055369_0_0_1"/>
<sequence length="264" mass="29219">MRLLFGLALVVSGAALQAAGHRPLAPAFGRSRLRPATLSVVDIYSVADEWVRAAPYQSAFCITAFKATIADCITQARELAAIEAEPEAGIVSCDDVSCEVLEPSERRGYSWQRSLAFLLYGGLYQGCTQYYLFNDRYPLWFGEGDDPATVAVKVVFDQLVLTPLLCLPVLYLVKAAVLRRPLREGLRRYVEDARRDLLLKYWALWTPVQCLTFGVVPPQWRVPFIALVSFFWLLVLSSISSRGDLAAPPAPAADPQTTRTMGGE</sequence>
<dbReference type="Pfam" id="PF04117">
    <property type="entry name" value="Mpv17_PMP22"/>
    <property type="match status" value="1"/>
</dbReference>
<dbReference type="EnsemblProtists" id="EOD32821">
    <property type="protein sequence ID" value="EOD32821"/>
    <property type="gene ID" value="EMIHUDRAFT_441764"/>
</dbReference>
<organism evidence="9 10">
    <name type="scientific">Emiliania huxleyi (strain CCMP1516)</name>
    <dbReference type="NCBI Taxonomy" id="280463"/>
    <lineage>
        <taxon>Eukaryota</taxon>
        <taxon>Haptista</taxon>
        <taxon>Haptophyta</taxon>
        <taxon>Prymnesiophyceae</taxon>
        <taxon>Isochrysidales</taxon>
        <taxon>Noelaerhabdaceae</taxon>
        <taxon>Emiliania</taxon>
    </lineage>
</organism>
<dbReference type="PaxDb" id="2903-EOD32821"/>
<protein>
    <submittedName>
        <fullName evidence="9">Uncharacterized protein</fullName>
    </submittedName>
</protein>
<dbReference type="GO" id="GO:0005737">
    <property type="term" value="C:cytoplasm"/>
    <property type="evidence" value="ECO:0007669"/>
    <property type="project" value="TreeGrafter"/>
</dbReference>
<proteinExistence type="inferred from homology"/>
<keyword evidence="3" id="KW-0812">Transmembrane</keyword>
<keyword evidence="8" id="KW-0732">Signal</keyword>